<accession>A0A5J4W7N8</accession>
<evidence type="ECO:0000256" key="1">
    <source>
        <dbReference type="SAM" id="MobiDB-lite"/>
    </source>
</evidence>
<dbReference type="EMBL" id="SNRW01003073">
    <property type="protein sequence ID" value="KAA6390878.1"/>
    <property type="molecule type" value="Genomic_DNA"/>
</dbReference>
<sequence length="377" mass="45233">MKREYEDQRERLLLGGGIDYINNINNTNQQNSVYWKGRLNSRYKCTIKIVQPALEEDIIREQKLNEDDLFDNNDEEDQIRTNKRKKKDSIQSLLQRNVWKVSKTKKNKDKKEKDKQINKQRSKEERKAEKMQTWVEQELGSEDSDDEEEKEQKREIEKERERKLLSKEKLQNDGNEKDINKIQQQLSKRWMRLKEKISKREKLKELFNKRIMIICESSQDKTPYAAERQAVRKAISSFFRQSPLCDYLPSNSRAVITNILMKEQEREKRKKQSEKIQKNKETQETANELDEKGSKQHEMIQDIEQEKQKEEEVEEEEDDEDKPFEFAQSEMNDQDSINPFPIEITINDIEQMMKECEVVIKWEAQTGLEEEEEENGD</sequence>
<feature type="compositionally biased region" description="Basic and acidic residues" evidence="1">
    <location>
        <begin position="109"/>
        <end position="130"/>
    </location>
</feature>
<gene>
    <name evidence="2" type="ORF">EZS28_013596</name>
</gene>
<feature type="compositionally biased region" description="Basic and acidic residues" evidence="1">
    <location>
        <begin position="264"/>
        <end position="310"/>
    </location>
</feature>
<feature type="region of interest" description="Disordered" evidence="1">
    <location>
        <begin position="69"/>
        <end position="89"/>
    </location>
</feature>
<evidence type="ECO:0000313" key="3">
    <source>
        <dbReference type="Proteomes" id="UP000324800"/>
    </source>
</evidence>
<feature type="region of interest" description="Disordered" evidence="1">
    <location>
        <begin position="101"/>
        <end position="160"/>
    </location>
</feature>
<reference evidence="2 3" key="1">
    <citation type="submission" date="2019-03" db="EMBL/GenBank/DDBJ databases">
        <title>Single cell metagenomics reveals metabolic interactions within the superorganism composed of flagellate Streblomastix strix and complex community of Bacteroidetes bacteria on its surface.</title>
        <authorList>
            <person name="Treitli S.C."/>
            <person name="Kolisko M."/>
            <person name="Husnik F."/>
            <person name="Keeling P."/>
            <person name="Hampl V."/>
        </authorList>
    </citation>
    <scope>NUCLEOTIDE SEQUENCE [LARGE SCALE GENOMIC DNA]</scope>
    <source>
        <strain evidence="2">ST1C</strain>
    </source>
</reference>
<evidence type="ECO:0000313" key="2">
    <source>
        <dbReference type="EMBL" id="KAA6390878.1"/>
    </source>
</evidence>
<organism evidence="2 3">
    <name type="scientific">Streblomastix strix</name>
    <dbReference type="NCBI Taxonomy" id="222440"/>
    <lineage>
        <taxon>Eukaryota</taxon>
        <taxon>Metamonada</taxon>
        <taxon>Preaxostyla</taxon>
        <taxon>Oxymonadida</taxon>
        <taxon>Streblomastigidae</taxon>
        <taxon>Streblomastix</taxon>
    </lineage>
</organism>
<feature type="region of interest" description="Disordered" evidence="1">
    <location>
        <begin position="264"/>
        <end position="341"/>
    </location>
</feature>
<comment type="caution">
    <text evidence="2">The sequence shown here is derived from an EMBL/GenBank/DDBJ whole genome shotgun (WGS) entry which is preliminary data.</text>
</comment>
<feature type="compositionally biased region" description="Acidic residues" evidence="1">
    <location>
        <begin position="139"/>
        <end position="149"/>
    </location>
</feature>
<protein>
    <submittedName>
        <fullName evidence="2">Uncharacterized protein</fullName>
    </submittedName>
</protein>
<dbReference type="AlphaFoldDB" id="A0A5J4W7N8"/>
<name>A0A5J4W7N8_9EUKA</name>
<feature type="compositionally biased region" description="Acidic residues" evidence="1">
    <location>
        <begin position="311"/>
        <end position="322"/>
    </location>
</feature>
<dbReference type="Proteomes" id="UP000324800">
    <property type="component" value="Unassembled WGS sequence"/>
</dbReference>
<feature type="compositionally biased region" description="Basic and acidic residues" evidence="1">
    <location>
        <begin position="150"/>
        <end position="160"/>
    </location>
</feature>
<proteinExistence type="predicted"/>